<protein>
    <submittedName>
        <fullName evidence="2">Uncharacterized protein</fullName>
    </submittedName>
</protein>
<accession>A0A3D8SWW6</accession>
<dbReference type="RefSeq" id="XP_026607232.1">
    <property type="nucleotide sequence ID" value="XM_026744069.1"/>
</dbReference>
<comment type="caution">
    <text evidence="2">The sequence shown here is derived from an EMBL/GenBank/DDBJ whole genome shotgun (WGS) entry which is preliminary data.</text>
</comment>
<dbReference type="AlphaFoldDB" id="A0A3D8SWW6"/>
<sequence length="169" mass="19281">MENVSLGLPAIALRGRTPPNNVCQIQSKTQGLRIPGLKEMNSSGTNSRSRLPKPGAIASKPTAVPREADPYEEYHRKHTDRRRYAVRDTICDRNDKIPYPRQLVRNLFHLDQIGLSGSATQRPAYIVDYWSPQDLNEYLPETERIFSPPTSNIPRYPSRGAQLRRTRKT</sequence>
<evidence type="ECO:0000256" key="1">
    <source>
        <dbReference type="SAM" id="MobiDB-lite"/>
    </source>
</evidence>
<dbReference type="EMBL" id="PVWQ01000002">
    <property type="protein sequence ID" value="RDW90278.1"/>
    <property type="molecule type" value="Genomic_DNA"/>
</dbReference>
<name>A0A3D8SWW6_9EURO</name>
<evidence type="ECO:0000313" key="3">
    <source>
        <dbReference type="Proteomes" id="UP000256690"/>
    </source>
</evidence>
<proteinExistence type="predicted"/>
<keyword evidence="3" id="KW-1185">Reference proteome</keyword>
<dbReference type="STRING" id="1810919.A0A3D8SWW6"/>
<feature type="compositionally biased region" description="Polar residues" evidence="1">
    <location>
        <begin position="40"/>
        <end position="49"/>
    </location>
</feature>
<dbReference type="Proteomes" id="UP000256690">
    <property type="component" value="Unassembled WGS sequence"/>
</dbReference>
<feature type="region of interest" description="Disordered" evidence="1">
    <location>
        <begin position="36"/>
        <end position="61"/>
    </location>
</feature>
<feature type="region of interest" description="Disordered" evidence="1">
    <location>
        <begin position="146"/>
        <end position="169"/>
    </location>
</feature>
<gene>
    <name evidence="2" type="ORF">DSM5745_02053</name>
</gene>
<dbReference type="GeneID" id="38112423"/>
<evidence type="ECO:0000313" key="2">
    <source>
        <dbReference type="EMBL" id="RDW90278.1"/>
    </source>
</evidence>
<reference evidence="2 3" key="1">
    <citation type="journal article" date="2018" name="IMA Fungus">
        <title>IMA Genome-F 9: Draft genome sequence of Annulohypoxylon stygium, Aspergillus mulundensis, Berkeleyomyces basicola (syn. Thielaviopsis basicola), Ceratocystis smalleyi, two Cercospora beticola strains, Coleophoma cylindrospora, Fusarium fracticaudum, Phialophora cf. hyalina, and Morchella septimelata.</title>
        <authorList>
            <person name="Wingfield B.D."/>
            <person name="Bills G.F."/>
            <person name="Dong Y."/>
            <person name="Huang W."/>
            <person name="Nel W.J."/>
            <person name="Swalarsk-Parry B.S."/>
            <person name="Vaghefi N."/>
            <person name="Wilken P.M."/>
            <person name="An Z."/>
            <person name="de Beer Z.W."/>
            <person name="De Vos L."/>
            <person name="Chen L."/>
            <person name="Duong T.A."/>
            <person name="Gao Y."/>
            <person name="Hammerbacher A."/>
            <person name="Kikkert J.R."/>
            <person name="Li Y."/>
            <person name="Li H."/>
            <person name="Li K."/>
            <person name="Li Q."/>
            <person name="Liu X."/>
            <person name="Ma X."/>
            <person name="Naidoo K."/>
            <person name="Pethybridge S.J."/>
            <person name="Sun J."/>
            <person name="Steenkamp E.T."/>
            <person name="van der Nest M.A."/>
            <person name="van Wyk S."/>
            <person name="Wingfield M.J."/>
            <person name="Xiong C."/>
            <person name="Yue Q."/>
            <person name="Zhang X."/>
        </authorList>
    </citation>
    <scope>NUCLEOTIDE SEQUENCE [LARGE SCALE GENOMIC DNA]</scope>
    <source>
        <strain evidence="2 3">DSM 5745</strain>
    </source>
</reference>
<organism evidence="2 3">
    <name type="scientific">Aspergillus mulundensis</name>
    <dbReference type="NCBI Taxonomy" id="1810919"/>
    <lineage>
        <taxon>Eukaryota</taxon>
        <taxon>Fungi</taxon>
        <taxon>Dikarya</taxon>
        <taxon>Ascomycota</taxon>
        <taxon>Pezizomycotina</taxon>
        <taxon>Eurotiomycetes</taxon>
        <taxon>Eurotiomycetidae</taxon>
        <taxon>Eurotiales</taxon>
        <taxon>Aspergillaceae</taxon>
        <taxon>Aspergillus</taxon>
        <taxon>Aspergillus subgen. Nidulantes</taxon>
    </lineage>
</organism>